<proteinExistence type="predicted"/>
<dbReference type="OrthoDB" id="9151583at2"/>
<evidence type="ECO:0000313" key="2">
    <source>
        <dbReference type="Proteomes" id="UP000193427"/>
    </source>
</evidence>
<name>A0A1W6L6B1_9BURK</name>
<keyword evidence="2" id="KW-1185">Reference proteome</keyword>
<dbReference type="EMBL" id="CP015118">
    <property type="protein sequence ID" value="ARN19720.1"/>
    <property type="molecule type" value="Genomic_DNA"/>
</dbReference>
<dbReference type="KEGG" id="rgu:A4W93_07235"/>
<dbReference type="RefSeq" id="WP_085749986.1">
    <property type="nucleotide sequence ID" value="NZ_BSPR01000008.1"/>
</dbReference>
<accession>A0A1W6L6B1</accession>
<dbReference type="AlphaFoldDB" id="A0A1W6L6B1"/>
<reference evidence="1 2" key="1">
    <citation type="submission" date="2016-04" db="EMBL/GenBank/DDBJ databases">
        <title>Complete genome sequence of natural rubber-degrading, novel Gram-negative bacterium, Rhizobacter gummiphilus strain NS21.</title>
        <authorList>
            <person name="Tabata M."/>
            <person name="Kasai D."/>
            <person name="Fukuda M."/>
        </authorList>
    </citation>
    <scope>NUCLEOTIDE SEQUENCE [LARGE SCALE GENOMIC DNA]</scope>
    <source>
        <strain evidence="1 2">NS21</strain>
    </source>
</reference>
<dbReference type="STRING" id="946333.A4W93_07235"/>
<dbReference type="Proteomes" id="UP000193427">
    <property type="component" value="Chromosome"/>
</dbReference>
<sequence length="207" mass="22153">MTRKSVEALREELRHQGKAACSHGAAISDPFGPLAGSLALCAALWMLPATGAASGADMDDLARRLRQDGAEQVNLQLGAQTQFMASLNQAAADCDPPAVQLAVALSRTRDAKARELHEESLRAAVGACTDLVLSLLTPAEVPRICGSVSGWTVTQTARELRRRIAQLDLEERRQATRHGKACRAAYLHELQTTRVGLRVAPSRKAGP</sequence>
<evidence type="ECO:0000313" key="1">
    <source>
        <dbReference type="EMBL" id="ARN19720.1"/>
    </source>
</evidence>
<gene>
    <name evidence="1" type="ORF">A4W93_07235</name>
</gene>
<protein>
    <submittedName>
        <fullName evidence="1">Uncharacterized protein</fullName>
    </submittedName>
</protein>
<organism evidence="1 2">
    <name type="scientific">Piscinibacter gummiphilus</name>
    <dbReference type="NCBI Taxonomy" id="946333"/>
    <lineage>
        <taxon>Bacteria</taxon>
        <taxon>Pseudomonadati</taxon>
        <taxon>Pseudomonadota</taxon>
        <taxon>Betaproteobacteria</taxon>
        <taxon>Burkholderiales</taxon>
        <taxon>Sphaerotilaceae</taxon>
        <taxon>Piscinibacter</taxon>
    </lineage>
</organism>